<feature type="compositionally biased region" description="Basic and acidic residues" evidence="1">
    <location>
        <begin position="1"/>
        <end position="12"/>
    </location>
</feature>
<dbReference type="EMBL" id="LXQA010042824">
    <property type="protein sequence ID" value="MCI00315.1"/>
    <property type="molecule type" value="Genomic_DNA"/>
</dbReference>
<reference evidence="2 3" key="1">
    <citation type="journal article" date="2018" name="Front. Plant Sci.">
        <title>Red Clover (Trifolium pratense) and Zigzag Clover (T. medium) - A Picture of Genomic Similarities and Differences.</title>
        <authorList>
            <person name="Dluhosova J."/>
            <person name="Istvanek J."/>
            <person name="Nedelnik J."/>
            <person name="Repkova J."/>
        </authorList>
    </citation>
    <scope>NUCLEOTIDE SEQUENCE [LARGE SCALE GENOMIC DNA]</scope>
    <source>
        <strain evidence="3">cv. 10/8</strain>
        <tissue evidence="2">Leaf</tissue>
    </source>
</reference>
<feature type="region of interest" description="Disordered" evidence="1">
    <location>
        <begin position="1"/>
        <end position="38"/>
    </location>
</feature>
<sequence length="249" mass="27702">SIPETPEKEKSPDNLVTGNISDNTVVNSQTDGSMTTVSVNSDKNVVTETNFVDVDDLTYGERSTEKNPAPSITKRLRSNSGKVVATANEPAKTPKKGKKTSASAKPVHYGPKKQWSKVVQSSEPKNKNLKRKEISSSDSDFDVVQDAIATTGTSARRSMGGRKIPQNIPSVPIDNISFHHEESASRWNCVYNRRLSLKRELGKEALECQEIMHLIKEAGLLKTVWGMRDYYEKLVKEFLDCDDPLSKEF</sequence>
<dbReference type="Proteomes" id="UP000265520">
    <property type="component" value="Unassembled WGS sequence"/>
</dbReference>
<comment type="caution">
    <text evidence="2">The sequence shown here is derived from an EMBL/GenBank/DDBJ whole genome shotgun (WGS) entry which is preliminary data.</text>
</comment>
<keyword evidence="3" id="KW-1185">Reference proteome</keyword>
<accession>A0A392NP95</accession>
<protein>
    <submittedName>
        <fullName evidence="2">Envelope-like protein</fullName>
    </submittedName>
</protein>
<proteinExistence type="predicted"/>
<evidence type="ECO:0000313" key="2">
    <source>
        <dbReference type="EMBL" id="MCI00315.1"/>
    </source>
</evidence>
<feature type="region of interest" description="Disordered" evidence="1">
    <location>
        <begin position="56"/>
        <end position="136"/>
    </location>
</feature>
<evidence type="ECO:0000256" key="1">
    <source>
        <dbReference type="SAM" id="MobiDB-lite"/>
    </source>
</evidence>
<feature type="compositionally biased region" description="Polar residues" evidence="1">
    <location>
        <begin position="14"/>
        <end position="38"/>
    </location>
</feature>
<name>A0A392NP95_9FABA</name>
<feature type="non-terminal residue" evidence="2">
    <location>
        <position position="1"/>
    </location>
</feature>
<dbReference type="AlphaFoldDB" id="A0A392NP95"/>
<organism evidence="2 3">
    <name type="scientific">Trifolium medium</name>
    <dbReference type="NCBI Taxonomy" id="97028"/>
    <lineage>
        <taxon>Eukaryota</taxon>
        <taxon>Viridiplantae</taxon>
        <taxon>Streptophyta</taxon>
        <taxon>Embryophyta</taxon>
        <taxon>Tracheophyta</taxon>
        <taxon>Spermatophyta</taxon>
        <taxon>Magnoliopsida</taxon>
        <taxon>eudicotyledons</taxon>
        <taxon>Gunneridae</taxon>
        <taxon>Pentapetalae</taxon>
        <taxon>rosids</taxon>
        <taxon>fabids</taxon>
        <taxon>Fabales</taxon>
        <taxon>Fabaceae</taxon>
        <taxon>Papilionoideae</taxon>
        <taxon>50 kb inversion clade</taxon>
        <taxon>NPAAA clade</taxon>
        <taxon>Hologalegina</taxon>
        <taxon>IRL clade</taxon>
        <taxon>Trifolieae</taxon>
        <taxon>Trifolium</taxon>
    </lineage>
</organism>
<evidence type="ECO:0000313" key="3">
    <source>
        <dbReference type="Proteomes" id="UP000265520"/>
    </source>
</evidence>